<proteinExistence type="predicted"/>
<feature type="region of interest" description="Disordered" evidence="1">
    <location>
        <begin position="1"/>
        <end position="45"/>
    </location>
</feature>
<name>A0A1D1UJB8_RAMVA</name>
<keyword evidence="3" id="KW-1185">Reference proteome</keyword>
<reference evidence="2 3" key="1">
    <citation type="journal article" date="2016" name="Nat. Commun.">
        <title>Extremotolerant tardigrade genome and improved radiotolerance of human cultured cells by tardigrade-unique protein.</title>
        <authorList>
            <person name="Hashimoto T."/>
            <person name="Horikawa D.D."/>
            <person name="Saito Y."/>
            <person name="Kuwahara H."/>
            <person name="Kozuka-Hata H."/>
            <person name="Shin-I T."/>
            <person name="Minakuchi Y."/>
            <person name="Ohishi K."/>
            <person name="Motoyama A."/>
            <person name="Aizu T."/>
            <person name="Enomoto A."/>
            <person name="Kondo K."/>
            <person name="Tanaka S."/>
            <person name="Hara Y."/>
            <person name="Koshikawa S."/>
            <person name="Sagara H."/>
            <person name="Miura T."/>
            <person name="Yokobori S."/>
            <person name="Miyagawa K."/>
            <person name="Suzuki Y."/>
            <person name="Kubo T."/>
            <person name="Oyama M."/>
            <person name="Kohara Y."/>
            <person name="Fujiyama A."/>
            <person name="Arakawa K."/>
            <person name="Katayama T."/>
            <person name="Toyoda A."/>
            <person name="Kunieda T."/>
        </authorList>
    </citation>
    <scope>NUCLEOTIDE SEQUENCE [LARGE SCALE GENOMIC DNA]</scope>
    <source>
        <strain evidence="2 3">YOKOZUNA-1</strain>
    </source>
</reference>
<accession>A0A1D1UJB8</accession>
<gene>
    <name evidence="2" type="primary">RvY_01279-1</name>
    <name evidence="2" type="synonym">RvY_01279.1</name>
    <name evidence="2" type="ORF">RvY_01279</name>
</gene>
<protein>
    <submittedName>
        <fullName evidence="2">Uncharacterized protein</fullName>
    </submittedName>
</protein>
<evidence type="ECO:0000313" key="2">
    <source>
        <dbReference type="EMBL" id="GAU88610.1"/>
    </source>
</evidence>
<evidence type="ECO:0000313" key="3">
    <source>
        <dbReference type="Proteomes" id="UP000186922"/>
    </source>
</evidence>
<dbReference type="AlphaFoldDB" id="A0A1D1UJB8"/>
<dbReference type="Proteomes" id="UP000186922">
    <property type="component" value="Unassembled WGS sequence"/>
</dbReference>
<comment type="caution">
    <text evidence="2">The sequence shown here is derived from an EMBL/GenBank/DDBJ whole genome shotgun (WGS) entry which is preliminary data.</text>
</comment>
<sequence>MTHHNSHVRASTHGGRGGLDKWRGAGRPGRNIRNRSTGTRNIPFHTPTFRPFALFAPLDDQQDEDDAFAAGDNRMSTGLAVVHYFSK</sequence>
<evidence type="ECO:0000256" key="1">
    <source>
        <dbReference type="SAM" id="MobiDB-lite"/>
    </source>
</evidence>
<dbReference type="EMBL" id="BDGG01000001">
    <property type="protein sequence ID" value="GAU88610.1"/>
    <property type="molecule type" value="Genomic_DNA"/>
</dbReference>
<organism evidence="2 3">
    <name type="scientific">Ramazzottius varieornatus</name>
    <name type="common">Water bear</name>
    <name type="synonym">Tardigrade</name>
    <dbReference type="NCBI Taxonomy" id="947166"/>
    <lineage>
        <taxon>Eukaryota</taxon>
        <taxon>Metazoa</taxon>
        <taxon>Ecdysozoa</taxon>
        <taxon>Tardigrada</taxon>
        <taxon>Eutardigrada</taxon>
        <taxon>Parachela</taxon>
        <taxon>Hypsibioidea</taxon>
        <taxon>Ramazzottiidae</taxon>
        <taxon>Ramazzottius</taxon>
    </lineage>
</organism>